<comment type="subcellular location">
    <subcellularLocation>
        <location evidence="1 14">Membrane</location>
        <topology evidence="1 14">Multi-pass membrane protein</topology>
    </subcellularLocation>
</comment>
<dbReference type="AlphaFoldDB" id="A0AAV0A992"/>
<evidence type="ECO:0000256" key="1">
    <source>
        <dbReference type="ARBA" id="ARBA00004141"/>
    </source>
</evidence>
<feature type="transmembrane region" description="Helical" evidence="15">
    <location>
        <begin position="247"/>
        <end position="266"/>
    </location>
</feature>
<dbReference type="GO" id="GO:0004930">
    <property type="term" value="F:G protein-coupled receptor activity"/>
    <property type="evidence" value="ECO:0007669"/>
    <property type="project" value="UniProtKB-KW"/>
</dbReference>
<sequence length="275" mass="31763">MGSTLYSIFTMVMVAEFIFGNLSNGFIVLTNCIDWARQRTLSSVGWILLFLAISRMVLILETLLACLWLATILSIFYLLKIATFSRSVFLYLKWRVKQVILTIFLGNVIFLILNVIQVNKHIEEWTCQYERNATCDSRTSGFERFSELVLHKMIVFSLTPFTVALVSFFLLIVSLWKHLQKMQLNFRGEGHPSTKAHMNALRIMVSFLLLYASYFISFFISLIPMAHQKGLDHMLSLTVGLFYPSRHSFILILGHANLRQACHLVLRQLRCGQKH</sequence>
<dbReference type="EMBL" id="CALSGD010001622">
    <property type="protein sequence ID" value="CAH7425991.1"/>
    <property type="molecule type" value="Genomic_DNA"/>
</dbReference>
<dbReference type="Pfam" id="PF05296">
    <property type="entry name" value="TAS2R"/>
    <property type="match status" value="2"/>
</dbReference>
<evidence type="ECO:0000313" key="16">
    <source>
        <dbReference type="EMBL" id="CAH7425991.1"/>
    </source>
</evidence>
<evidence type="ECO:0000256" key="12">
    <source>
        <dbReference type="ARBA" id="ARBA00024847"/>
    </source>
</evidence>
<organism evidence="16 17">
    <name type="scientific">Phodopus roborovskii</name>
    <name type="common">Roborovski's desert hamster</name>
    <name type="synonym">Cricetulus roborovskii</name>
    <dbReference type="NCBI Taxonomy" id="109678"/>
    <lineage>
        <taxon>Eukaryota</taxon>
        <taxon>Metazoa</taxon>
        <taxon>Chordata</taxon>
        <taxon>Craniata</taxon>
        <taxon>Vertebrata</taxon>
        <taxon>Euteleostomi</taxon>
        <taxon>Mammalia</taxon>
        <taxon>Eutheria</taxon>
        <taxon>Euarchontoglires</taxon>
        <taxon>Glires</taxon>
        <taxon>Rodentia</taxon>
        <taxon>Myomorpha</taxon>
        <taxon>Muroidea</taxon>
        <taxon>Cricetidae</taxon>
        <taxon>Cricetinae</taxon>
        <taxon>Phodopus</taxon>
    </lineage>
</organism>
<dbReference type="InterPro" id="IPR007960">
    <property type="entry name" value="TAS2R"/>
</dbReference>
<comment type="caution">
    <text evidence="16">The sequence shown here is derived from an EMBL/GenBank/DDBJ whole genome shotgun (WGS) entry which is preliminary data.</text>
</comment>
<keyword evidence="11 14" id="KW-0807">Transducer</keyword>
<protein>
    <recommendedName>
        <fullName evidence="14">Taste receptor type 2</fullName>
    </recommendedName>
</protein>
<evidence type="ECO:0000256" key="2">
    <source>
        <dbReference type="ARBA" id="ARBA00007376"/>
    </source>
</evidence>
<evidence type="ECO:0000256" key="3">
    <source>
        <dbReference type="ARBA" id="ARBA00022480"/>
    </source>
</evidence>
<keyword evidence="4 14" id="KW-0716">Sensory transduction</keyword>
<gene>
    <name evidence="16" type="primary">Tas2r121</name>
    <name evidence="16" type="ORF">PHOROB_LOCUS16935</name>
</gene>
<evidence type="ECO:0000256" key="11">
    <source>
        <dbReference type="ARBA" id="ARBA00023224"/>
    </source>
</evidence>
<reference evidence="16" key="1">
    <citation type="submission" date="2022-06" db="EMBL/GenBank/DDBJ databases">
        <authorList>
            <person name="Andreotti S."/>
            <person name="Wyler E."/>
        </authorList>
    </citation>
    <scope>NUCLEOTIDE SEQUENCE</scope>
</reference>
<feature type="transmembrane region" description="Helical" evidence="15">
    <location>
        <begin position="99"/>
        <end position="116"/>
    </location>
</feature>
<evidence type="ECO:0000256" key="5">
    <source>
        <dbReference type="ARBA" id="ARBA00022692"/>
    </source>
</evidence>
<feature type="transmembrane region" description="Helical" evidence="15">
    <location>
        <begin position="41"/>
        <end position="61"/>
    </location>
</feature>
<comment type="similarity">
    <text evidence="2 13">Belongs to the G-protein coupled receptor T2R family.</text>
</comment>
<feature type="transmembrane region" description="Helical" evidence="15">
    <location>
        <begin position="154"/>
        <end position="179"/>
    </location>
</feature>
<proteinExistence type="inferred from homology"/>
<evidence type="ECO:0000256" key="4">
    <source>
        <dbReference type="ARBA" id="ARBA00022606"/>
    </source>
</evidence>
<evidence type="ECO:0000313" key="17">
    <source>
        <dbReference type="Proteomes" id="UP001152836"/>
    </source>
</evidence>
<name>A0AAV0A992_PHORO</name>
<feature type="transmembrane region" description="Helical" evidence="15">
    <location>
        <begin position="6"/>
        <end position="29"/>
    </location>
</feature>
<feature type="transmembrane region" description="Helical" evidence="15">
    <location>
        <begin position="200"/>
        <end position="227"/>
    </location>
</feature>
<keyword evidence="9 14" id="KW-0675">Receptor</keyword>
<feature type="transmembrane region" description="Helical" evidence="15">
    <location>
        <begin position="67"/>
        <end position="92"/>
    </location>
</feature>
<keyword evidence="7 14" id="KW-0297">G-protein coupled receptor</keyword>
<accession>A0AAV0A992</accession>
<evidence type="ECO:0000256" key="7">
    <source>
        <dbReference type="ARBA" id="ARBA00023040"/>
    </source>
</evidence>
<dbReference type="Proteomes" id="UP001152836">
    <property type="component" value="Unassembled WGS sequence"/>
</dbReference>
<evidence type="ECO:0000256" key="10">
    <source>
        <dbReference type="ARBA" id="ARBA00023180"/>
    </source>
</evidence>
<dbReference type="SUPFAM" id="SSF81321">
    <property type="entry name" value="Family A G protein-coupled receptor-like"/>
    <property type="match status" value="1"/>
</dbReference>
<keyword evidence="3 14" id="KW-0919">Taste</keyword>
<keyword evidence="6 15" id="KW-1133">Transmembrane helix</keyword>
<keyword evidence="8 14" id="KW-0472">Membrane</keyword>
<dbReference type="GO" id="GO:0016020">
    <property type="term" value="C:membrane"/>
    <property type="evidence" value="ECO:0007669"/>
    <property type="project" value="UniProtKB-SubCell"/>
</dbReference>
<evidence type="ECO:0000256" key="13">
    <source>
        <dbReference type="RuleBase" id="RU004423"/>
    </source>
</evidence>
<dbReference type="PANTHER" id="PTHR11394">
    <property type="entry name" value="TASTE RECEPTOR TYPE 2"/>
    <property type="match status" value="1"/>
</dbReference>
<evidence type="ECO:0000256" key="9">
    <source>
        <dbReference type="ARBA" id="ARBA00023170"/>
    </source>
</evidence>
<dbReference type="PANTHER" id="PTHR11394:SF28">
    <property type="entry name" value="TASTE RECEPTOR TYPE 2 MEMBER 13"/>
    <property type="match status" value="1"/>
</dbReference>
<evidence type="ECO:0000256" key="6">
    <source>
        <dbReference type="ARBA" id="ARBA00022989"/>
    </source>
</evidence>
<evidence type="ECO:0000256" key="8">
    <source>
        <dbReference type="ARBA" id="ARBA00023136"/>
    </source>
</evidence>
<keyword evidence="5 14" id="KW-0812">Transmembrane</keyword>
<keyword evidence="17" id="KW-1185">Reference proteome</keyword>
<dbReference type="Gene3D" id="1.20.1070.10">
    <property type="entry name" value="Rhodopsin 7-helix transmembrane proteins"/>
    <property type="match status" value="1"/>
</dbReference>
<dbReference type="GO" id="GO:0033038">
    <property type="term" value="F:bitter taste receptor activity"/>
    <property type="evidence" value="ECO:0007669"/>
    <property type="project" value="InterPro"/>
</dbReference>
<keyword evidence="10" id="KW-0325">Glycoprotein</keyword>
<evidence type="ECO:0000256" key="15">
    <source>
        <dbReference type="SAM" id="Phobius"/>
    </source>
</evidence>
<evidence type="ECO:0000256" key="14">
    <source>
        <dbReference type="RuleBase" id="RU004424"/>
    </source>
</evidence>
<comment type="function">
    <text evidence="12">Receptor that may play a role in the perception of bitterness and is gustducin-linked. May play a role in sensing the chemical composition of the gastrointestinal content. The activity of this receptor may stimulate alpha gustducin, mediate PLC-beta-2 activation and lead to the gating of TRPM5.</text>
</comment>